<dbReference type="NCBIfam" id="TIGR00377">
    <property type="entry name" value="ant_ant_sig"/>
    <property type="match status" value="1"/>
</dbReference>
<dbReference type="GO" id="GO:0043856">
    <property type="term" value="F:anti-sigma factor antagonist activity"/>
    <property type="evidence" value="ECO:0007669"/>
    <property type="project" value="InterPro"/>
</dbReference>
<dbReference type="Gene3D" id="2.40.10.220">
    <property type="entry name" value="predicted glycosyltransferase like domains"/>
    <property type="match status" value="1"/>
</dbReference>
<evidence type="ECO:0000256" key="2">
    <source>
        <dbReference type="RuleBase" id="RU003749"/>
    </source>
</evidence>
<dbReference type="SUPFAM" id="SSF52091">
    <property type="entry name" value="SpoIIaa-like"/>
    <property type="match status" value="1"/>
</dbReference>
<dbReference type="PROSITE" id="PS50801">
    <property type="entry name" value="STAS"/>
    <property type="match status" value="1"/>
</dbReference>
<dbReference type="CDD" id="cd07043">
    <property type="entry name" value="STAS_anti-anti-sigma_factors"/>
    <property type="match status" value="1"/>
</dbReference>
<dbReference type="InterPro" id="IPR002645">
    <property type="entry name" value="STAS_dom"/>
</dbReference>
<protein>
    <recommendedName>
        <fullName evidence="2">Anti-sigma factor antagonist</fullName>
    </recommendedName>
</protein>
<feature type="domain" description="STAS" evidence="3">
    <location>
        <begin position="1"/>
        <end position="109"/>
    </location>
</feature>
<reference evidence="4 5" key="1">
    <citation type="submission" date="2017-01" db="EMBL/GenBank/DDBJ databases">
        <title>First insights into the biology of 'candidatus Vampirococcus archaeovorus'.</title>
        <authorList>
            <person name="Kizina J."/>
            <person name="Jordan S."/>
            <person name="Stueber K."/>
            <person name="Reinhardt R."/>
            <person name="Harder J."/>
        </authorList>
    </citation>
    <scope>NUCLEOTIDE SEQUENCE [LARGE SCALE GENOMIC DNA]</scope>
    <source>
        <strain evidence="4 5">LiM</strain>
    </source>
</reference>
<dbReference type="KEGG" id="vai:BU251_03595"/>
<dbReference type="PANTHER" id="PTHR33495:SF2">
    <property type="entry name" value="ANTI-SIGMA FACTOR ANTAGONIST TM_1081-RELATED"/>
    <property type="match status" value="1"/>
</dbReference>
<dbReference type="RefSeq" id="WP_128699519.1">
    <property type="nucleotide sequence ID" value="NZ_CP019384.1"/>
</dbReference>
<evidence type="ECO:0000313" key="5">
    <source>
        <dbReference type="Proteomes" id="UP000287243"/>
    </source>
</evidence>
<accession>A0A410P3Y1</accession>
<dbReference type="PANTHER" id="PTHR33495">
    <property type="entry name" value="ANTI-SIGMA FACTOR ANTAGONIST TM_1081-RELATED-RELATED"/>
    <property type="match status" value="1"/>
</dbReference>
<dbReference type="EMBL" id="CP019384">
    <property type="protein sequence ID" value="QAT16879.1"/>
    <property type="molecule type" value="Genomic_DNA"/>
</dbReference>
<comment type="similarity">
    <text evidence="1 2">Belongs to the anti-sigma-factor antagonist family.</text>
</comment>
<proteinExistence type="inferred from homology"/>
<gene>
    <name evidence="4" type="ORF">BU251_03595</name>
</gene>
<dbReference type="InterPro" id="IPR009875">
    <property type="entry name" value="PilZ_domain"/>
</dbReference>
<evidence type="ECO:0000313" key="4">
    <source>
        <dbReference type="EMBL" id="QAT16879.1"/>
    </source>
</evidence>
<dbReference type="GO" id="GO:0035438">
    <property type="term" value="F:cyclic-di-GMP binding"/>
    <property type="evidence" value="ECO:0007669"/>
    <property type="project" value="InterPro"/>
</dbReference>
<dbReference type="InterPro" id="IPR036513">
    <property type="entry name" value="STAS_dom_sf"/>
</dbReference>
<dbReference type="SUPFAM" id="SSF141371">
    <property type="entry name" value="PilZ domain-like"/>
    <property type="match status" value="1"/>
</dbReference>
<dbReference type="Proteomes" id="UP000287243">
    <property type="component" value="Chromosome"/>
</dbReference>
<dbReference type="OrthoDB" id="9793697at2"/>
<dbReference type="InterPro" id="IPR003658">
    <property type="entry name" value="Anti-sigma_ant"/>
</dbReference>
<evidence type="ECO:0000256" key="1">
    <source>
        <dbReference type="ARBA" id="ARBA00009013"/>
    </source>
</evidence>
<dbReference type="Pfam" id="PF01740">
    <property type="entry name" value="STAS"/>
    <property type="match status" value="1"/>
</dbReference>
<organism evidence="4 5">
    <name type="scientific">Velamenicoccus archaeovorus</name>
    <dbReference type="NCBI Taxonomy" id="1930593"/>
    <lineage>
        <taxon>Bacteria</taxon>
        <taxon>Pseudomonadati</taxon>
        <taxon>Candidatus Omnitrophota</taxon>
        <taxon>Candidatus Velamenicoccus</taxon>
    </lineage>
</organism>
<sequence>MEIRARQKNNIIILDLIGRIDVNAAHFVECVGQCLHDGLTDILCNFDEVDAIDYMGISALVLAYKEVTNSNGRMKFCQIPVHVKNVLSVAGLDRVIDMHPTEEIALAAFNEDQIIENIQKLQLRRRFKRLPIDIKIELRPKHQKNQVCQKAEIVNLSGIGAYIFGCQQFNLGDEFVLTMQLSQKETPLVLDVKVVWLPDKHIQPHLYPGVGVEFHKISQSDQQKLLDFIEKNLSRIISEK</sequence>
<name>A0A410P3Y1_VELA1</name>
<evidence type="ECO:0000259" key="3">
    <source>
        <dbReference type="PROSITE" id="PS50801"/>
    </source>
</evidence>
<dbReference type="Gene3D" id="3.30.750.24">
    <property type="entry name" value="STAS domain"/>
    <property type="match status" value="1"/>
</dbReference>
<keyword evidence="5" id="KW-1185">Reference proteome</keyword>
<dbReference type="Pfam" id="PF07238">
    <property type="entry name" value="PilZ"/>
    <property type="match status" value="1"/>
</dbReference>
<dbReference type="AlphaFoldDB" id="A0A410P3Y1"/>